<evidence type="ECO:0000313" key="1">
    <source>
        <dbReference type="Proteomes" id="UP000887579"/>
    </source>
</evidence>
<organism evidence="1 2">
    <name type="scientific">Panagrolaimus sp. ES5</name>
    <dbReference type="NCBI Taxonomy" id="591445"/>
    <lineage>
        <taxon>Eukaryota</taxon>
        <taxon>Metazoa</taxon>
        <taxon>Ecdysozoa</taxon>
        <taxon>Nematoda</taxon>
        <taxon>Chromadorea</taxon>
        <taxon>Rhabditida</taxon>
        <taxon>Tylenchina</taxon>
        <taxon>Panagrolaimomorpha</taxon>
        <taxon>Panagrolaimoidea</taxon>
        <taxon>Panagrolaimidae</taxon>
        <taxon>Panagrolaimus</taxon>
    </lineage>
</organism>
<protein>
    <submittedName>
        <fullName evidence="2">Uncharacterized protein</fullName>
    </submittedName>
</protein>
<proteinExistence type="predicted"/>
<sequence length="242" mass="27538">MDYIYLNGSSLVKLKLLKSCKQIGAKIQRENFHKFDAIVILSNRFLTELKLVDGKIVCLVNSNFEFENTVTAKHLDIRTTIKSPIISKINHSMIKELRLSHLEGISYESFKKFLTPNLIRLELILTVINDLENAGMIILKEAYNLKFLEIKVTNIPSLKELAKIERSTKLEGVTISCIKLELDVDSIALFIQNQLAPGGNLNLYFAFPQYTKIIGAALDDRPDFSKIFNYKQGVLVINFVKL</sequence>
<accession>A0AC34GUV5</accession>
<reference evidence="2" key="1">
    <citation type="submission" date="2022-11" db="UniProtKB">
        <authorList>
            <consortium name="WormBaseParasite"/>
        </authorList>
    </citation>
    <scope>IDENTIFICATION</scope>
</reference>
<name>A0AC34GUV5_9BILA</name>
<dbReference type="WBParaSite" id="ES5_v2.g8694.t1">
    <property type="protein sequence ID" value="ES5_v2.g8694.t1"/>
    <property type="gene ID" value="ES5_v2.g8694"/>
</dbReference>
<dbReference type="Proteomes" id="UP000887579">
    <property type="component" value="Unplaced"/>
</dbReference>
<evidence type="ECO:0000313" key="2">
    <source>
        <dbReference type="WBParaSite" id="ES5_v2.g8694.t1"/>
    </source>
</evidence>